<evidence type="ECO:0000313" key="2">
    <source>
        <dbReference type="EMBL" id="RCK66504.1"/>
    </source>
</evidence>
<evidence type="ECO:0000313" key="3">
    <source>
        <dbReference type="Proteomes" id="UP000253472"/>
    </source>
</evidence>
<gene>
    <name evidence="2" type="ORF">Cantr_02224</name>
</gene>
<feature type="compositionally biased region" description="Pro residues" evidence="1">
    <location>
        <begin position="140"/>
        <end position="152"/>
    </location>
</feature>
<keyword evidence="3" id="KW-1185">Reference proteome</keyword>
<sequence>MGIRRQGGMFYNVLRLHVEWSVWGLCGGASFAIHPLAPTPGPAPHSLWVWGHLQVTTTPSPTHRLPPGTLRPEKWAGTTNESLIQLAFPATGRRWEAPPLALTAELPIQKLLTGRPALSSAASASASVVGGAGVHHTAPAAPPPIQSSLPPP</sequence>
<feature type="region of interest" description="Disordered" evidence="1">
    <location>
        <begin position="133"/>
        <end position="152"/>
    </location>
</feature>
<protein>
    <submittedName>
        <fullName evidence="2">Uncharacterized protein</fullName>
    </submittedName>
</protein>
<dbReference type="AlphaFoldDB" id="A0A367YKX7"/>
<evidence type="ECO:0000256" key="1">
    <source>
        <dbReference type="SAM" id="MobiDB-lite"/>
    </source>
</evidence>
<reference evidence="2 3" key="1">
    <citation type="submission" date="2018-06" db="EMBL/GenBank/DDBJ databases">
        <title>Whole genome sequencing of Candida tropicalis (genome annotated by CSBL at Korea University).</title>
        <authorList>
            <person name="Ahn J."/>
        </authorList>
    </citation>
    <scope>NUCLEOTIDE SEQUENCE [LARGE SCALE GENOMIC DNA]</scope>
    <source>
        <strain evidence="2 3">ATCC 20962</strain>
    </source>
</reference>
<dbReference type="Proteomes" id="UP000253472">
    <property type="component" value="Unassembled WGS sequence"/>
</dbReference>
<accession>A0A367YKX7</accession>
<comment type="caution">
    <text evidence="2">The sequence shown here is derived from an EMBL/GenBank/DDBJ whole genome shotgun (WGS) entry which is preliminary data.</text>
</comment>
<organism evidence="2 3">
    <name type="scientific">Candida viswanathii</name>
    <dbReference type="NCBI Taxonomy" id="5486"/>
    <lineage>
        <taxon>Eukaryota</taxon>
        <taxon>Fungi</taxon>
        <taxon>Dikarya</taxon>
        <taxon>Ascomycota</taxon>
        <taxon>Saccharomycotina</taxon>
        <taxon>Pichiomycetes</taxon>
        <taxon>Debaryomycetaceae</taxon>
        <taxon>Candida/Lodderomyces clade</taxon>
        <taxon>Candida</taxon>
    </lineage>
</organism>
<proteinExistence type="predicted"/>
<name>A0A367YKX7_9ASCO</name>
<dbReference type="EMBL" id="QLNQ01000013">
    <property type="protein sequence ID" value="RCK66504.1"/>
    <property type="molecule type" value="Genomic_DNA"/>
</dbReference>